<dbReference type="PANTHER" id="PTHR12891">
    <property type="entry name" value="DNA REPAIR/TRANSCRIPTION PROTEIN MET18/MMS19"/>
    <property type="match status" value="1"/>
</dbReference>
<dbReference type="PANTHER" id="PTHR12891:SF0">
    <property type="entry name" value="MMS19 NUCLEOTIDE EXCISION REPAIR PROTEIN HOMOLOG"/>
    <property type="match status" value="1"/>
</dbReference>
<dbReference type="Pfam" id="PF12460">
    <property type="entry name" value="MMS19_C"/>
    <property type="match status" value="1"/>
</dbReference>
<dbReference type="OrthoDB" id="553056at2759"/>
<dbReference type="InterPro" id="IPR029240">
    <property type="entry name" value="MMS19_N"/>
</dbReference>
<name>A0A5B8MQB3_9CHLO</name>
<evidence type="ECO:0000256" key="3">
    <source>
        <dbReference type="ARBA" id="ARBA00023242"/>
    </source>
</evidence>
<dbReference type="InterPro" id="IPR039920">
    <property type="entry name" value="MMS19"/>
</dbReference>
<feature type="domain" description="MMS19 C-terminal" evidence="6">
    <location>
        <begin position="719"/>
        <end position="1053"/>
    </location>
</feature>
<accession>A0A5B8MQB3</accession>
<keyword evidence="4" id="KW-0234">DNA repair</keyword>
<dbReference type="Pfam" id="PF14500">
    <property type="entry name" value="MMS19_N"/>
    <property type="match status" value="1"/>
</dbReference>
<evidence type="ECO:0000313" key="8">
    <source>
        <dbReference type="EMBL" id="QDZ21492.1"/>
    </source>
</evidence>
<evidence type="ECO:0000256" key="4">
    <source>
        <dbReference type="RuleBase" id="RU367072"/>
    </source>
</evidence>
<proteinExistence type="inferred from homology"/>
<evidence type="ECO:0000256" key="2">
    <source>
        <dbReference type="ARBA" id="ARBA00022737"/>
    </source>
</evidence>
<dbReference type="GO" id="GO:0016226">
    <property type="term" value="P:iron-sulfur cluster assembly"/>
    <property type="evidence" value="ECO:0007669"/>
    <property type="project" value="UniProtKB-UniRule"/>
</dbReference>
<dbReference type="AlphaFoldDB" id="A0A5B8MQB3"/>
<dbReference type="SUPFAM" id="SSF48371">
    <property type="entry name" value="ARM repeat"/>
    <property type="match status" value="1"/>
</dbReference>
<keyword evidence="3 4" id="KW-0539">Nucleus</keyword>
<gene>
    <name evidence="8" type="ORF">A3770_05p40100</name>
</gene>
<evidence type="ECO:0000313" key="9">
    <source>
        <dbReference type="Proteomes" id="UP000316726"/>
    </source>
</evidence>
<reference evidence="8 9" key="1">
    <citation type="submission" date="2018-07" db="EMBL/GenBank/DDBJ databases">
        <title>The complete nuclear genome of the prasinophyte Chloropicon primus (CCMP1205).</title>
        <authorList>
            <person name="Pombert J.-F."/>
            <person name="Otis C."/>
            <person name="Turmel M."/>
            <person name="Lemieux C."/>
        </authorList>
    </citation>
    <scope>NUCLEOTIDE SEQUENCE [LARGE SCALE GENOMIC DNA]</scope>
    <source>
        <strain evidence="8 9">CCMP1205</strain>
    </source>
</reference>
<dbReference type="GO" id="GO:0097361">
    <property type="term" value="C:cytosolic [4Fe-4S] assembly targeting complex"/>
    <property type="evidence" value="ECO:0007669"/>
    <property type="project" value="UniProtKB-UniRule"/>
</dbReference>
<dbReference type="InterPro" id="IPR016024">
    <property type="entry name" value="ARM-type_fold"/>
</dbReference>
<keyword evidence="2" id="KW-0677">Repeat</keyword>
<dbReference type="Proteomes" id="UP000316726">
    <property type="component" value="Chromosome 5"/>
</dbReference>
<evidence type="ECO:0000259" key="6">
    <source>
        <dbReference type="Pfam" id="PF12460"/>
    </source>
</evidence>
<comment type="function">
    <text evidence="4">Key component of the cytosolic iron-sulfur protein assembly (CIA) complex, a multiprotein complex that mediates the incorporation of iron-sulfur cluster into apoproteins specifically involved in DNA metabolism and genomic integrity. In the CIA complex, MMS19 acts as an adapter between early-acting CIA components and a subset of cellular target iron-sulfur proteins.</text>
</comment>
<comment type="similarity">
    <text evidence="4">Belongs to the MET18/MMS19 family.</text>
</comment>
<dbReference type="EMBL" id="CP031038">
    <property type="protein sequence ID" value="QDZ21492.1"/>
    <property type="molecule type" value="Genomic_DNA"/>
</dbReference>
<evidence type="ECO:0000256" key="1">
    <source>
        <dbReference type="ARBA" id="ARBA00004123"/>
    </source>
</evidence>
<organism evidence="8 9">
    <name type="scientific">Chloropicon primus</name>
    <dbReference type="NCBI Taxonomy" id="1764295"/>
    <lineage>
        <taxon>Eukaryota</taxon>
        <taxon>Viridiplantae</taxon>
        <taxon>Chlorophyta</taxon>
        <taxon>Chloropicophyceae</taxon>
        <taxon>Chloropicales</taxon>
        <taxon>Chloropicaceae</taxon>
        <taxon>Chloropicon</taxon>
    </lineage>
</organism>
<feature type="domain" description="MMS19 N-terminal" evidence="7">
    <location>
        <begin position="49"/>
        <end position="346"/>
    </location>
</feature>
<sequence length="1099" mass="123017">MEEGLRERIEGLVGGGTQGEEEEEDRRRRVSEDAVRGMMEGKATLLGLVEMLGPLLTDADSTRARTTGTLVLVDVLRKTRAVLTRHEVDHVLAFLCARLKDWHTLRATLLACKVLLEGGEDKGSKSCLTAANVELLAKSLFEHVDVQSHSQPNRQLSFELVDLLLRDPHLATVLGMSARATQAENAEEEDLLEVLVRFVDGEKDPRCLLLAFDSIERAVHELSKSGRSELVEVVKKNVEGLADVLSCYFPLSFSPPPDMKKSVTRADLLLALFRAYTSTPEMFPQVVQLLEDRFPSPKSETKVDGLQLLQMCLEKFANDLRADYEDESKKAELEALIDQVWDLLRGQILRSEPMLNMVNASGAVVPKALEALKSLADLFSISSLKVVDLAFEDEDVKKALVACSSTEDLEAESKPHIMMHCRALDVLSTIASSSVFVFAGVVDRTSAHTSILENISTQPTLLIHFVYKMTCALEPLKNDVFSDSLGVFKETLPELCSKLLAYLAVGSQDAEDNYRTTSECIKALDNVCKFQSEWISMELIEEVMMGLLAFSLSDSRLTTKDHIIHTAKIISSFHEAHRRQDVMDKVITKTLNALVGEVESDRALLFLSVIAECAEECTGECTELSMDIVVKLTQRAIDSWKGEMGWKSNRVSTSILSMVSVSIMPHLYECNCKLGGIPKPVSKIMKNLVLLLEKVLESQETGNGLFVHILHSISYATLLCGEEMQKGYVREAVALLLSEEQIVLEGKLLRFNLDSAVSKELRYLLVGAVLNPLKSAKDVENVEDVLHSILEFIMTLDDPNVARELSISLSGIVNKLEKNQLDEIVLPLVTEVLLNHMKTCDNQTAVEVGFYSLAWITRALAMKKYSKLEMILDEMFSILCSPDYEWEMSTCLDLGETFSLVICTQYDNLIDTWNWKAKLLWRQKLFSTLSTKVFAKFEEKRGNPNVMIGLHQIFSCLMTSVHFSVLKPFAQDIVVNLIHSISLLLEQDLPEKRAVVANLALLKLALTDDSMRRVIQDHIKSAVEGLVAACCTPSTTSRDILLRRRALECLALLKDLPHYILFPYFHDVRRRLQVCLDDSKREVRQQAGKTLRLWTGVST</sequence>
<dbReference type="GO" id="GO:0006281">
    <property type="term" value="P:DNA repair"/>
    <property type="evidence" value="ECO:0007669"/>
    <property type="project" value="UniProtKB-UniRule"/>
</dbReference>
<evidence type="ECO:0000256" key="5">
    <source>
        <dbReference type="SAM" id="MobiDB-lite"/>
    </source>
</evidence>
<keyword evidence="9" id="KW-1185">Reference proteome</keyword>
<dbReference type="STRING" id="1764295.A0A5B8MQB3"/>
<feature type="compositionally biased region" description="Basic and acidic residues" evidence="5">
    <location>
        <begin position="1"/>
        <end position="10"/>
    </location>
</feature>
<evidence type="ECO:0000259" key="7">
    <source>
        <dbReference type="Pfam" id="PF14500"/>
    </source>
</evidence>
<dbReference type="GO" id="GO:0051604">
    <property type="term" value="P:protein maturation"/>
    <property type="evidence" value="ECO:0007669"/>
    <property type="project" value="UniProtKB-UniRule"/>
</dbReference>
<keyword evidence="4" id="KW-0227">DNA damage</keyword>
<comment type="subcellular location">
    <subcellularLocation>
        <location evidence="1 4">Nucleus</location>
    </subcellularLocation>
</comment>
<protein>
    <recommendedName>
        <fullName evidence="4">MMS19 nucleotide excision repair protein</fullName>
    </recommendedName>
</protein>
<feature type="region of interest" description="Disordered" evidence="5">
    <location>
        <begin position="1"/>
        <end position="32"/>
    </location>
</feature>
<dbReference type="GO" id="GO:0005634">
    <property type="term" value="C:nucleus"/>
    <property type="evidence" value="ECO:0007669"/>
    <property type="project" value="UniProtKB-SubCell"/>
</dbReference>
<dbReference type="InterPro" id="IPR024687">
    <property type="entry name" value="MMS19_C"/>
</dbReference>